<protein>
    <submittedName>
        <fullName evidence="14">Uncharacterized protein</fullName>
    </submittedName>
</protein>
<evidence type="ECO:0000259" key="11">
    <source>
        <dbReference type="Pfam" id="PF24816"/>
    </source>
</evidence>
<proteinExistence type="predicted"/>
<feature type="domain" description="CFAP65 seventh Ig-like" evidence="13">
    <location>
        <begin position="817"/>
        <end position="888"/>
    </location>
</feature>
<dbReference type="Pfam" id="PF24507">
    <property type="entry name" value="Ig_CFAP65_4th"/>
    <property type="match status" value="1"/>
</dbReference>
<feature type="region of interest" description="Disordered" evidence="7">
    <location>
        <begin position="1720"/>
        <end position="1772"/>
    </location>
</feature>
<evidence type="ECO:0000313" key="15">
    <source>
        <dbReference type="Proteomes" id="UP001283361"/>
    </source>
</evidence>
<feature type="compositionally biased region" description="Basic and acidic residues" evidence="7">
    <location>
        <begin position="1750"/>
        <end position="1760"/>
    </location>
</feature>
<dbReference type="InterPro" id="IPR058536">
    <property type="entry name" value="Ig_CFAP65_4th"/>
</dbReference>
<dbReference type="Pfam" id="PF25249">
    <property type="entry name" value="Ig_CFAP65_7th"/>
    <property type="match status" value="1"/>
</dbReference>
<keyword evidence="15" id="KW-1185">Reference proteome</keyword>
<feature type="domain" description="CFAP65 fourth Ig-like" evidence="10">
    <location>
        <begin position="378"/>
        <end position="472"/>
    </location>
</feature>
<name>A0AAE0Z4M1_9GAST</name>
<evidence type="ECO:0000256" key="1">
    <source>
        <dbReference type="ARBA" id="ARBA00004230"/>
    </source>
</evidence>
<dbReference type="InterPro" id="IPR057470">
    <property type="entry name" value="Ig_CFAP65_7th"/>
</dbReference>
<gene>
    <name evidence="14" type="ORF">RRG08_010358</name>
</gene>
<evidence type="ECO:0000256" key="6">
    <source>
        <dbReference type="ARBA" id="ARBA00023273"/>
    </source>
</evidence>
<reference evidence="14" key="1">
    <citation type="journal article" date="2023" name="G3 (Bethesda)">
        <title>A reference genome for the long-term kleptoplast-retaining sea slug Elysia crispata morphotype clarki.</title>
        <authorList>
            <person name="Eastman K.E."/>
            <person name="Pendleton A.L."/>
            <person name="Shaikh M.A."/>
            <person name="Suttiyut T."/>
            <person name="Ogas R."/>
            <person name="Tomko P."/>
            <person name="Gavelis G."/>
            <person name="Widhalm J.R."/>
            <person name="Wisecaver J.H."/>
        </authorList>
    </citation>
    <scope>NUCLEOTIDE SEQUENCE</scope>
    <source>
        <strain evidence="14">ECLA1</strain>
    </source>
</reference>
<feature type="domain" description="CFAP65 tenth Ig-like" evidence="9">
    <location>
        <begin position="1274"/>
        <end position="1393"/>
    </location>
</feature>
<feature type="domain" description="CFAP65 eight Ig-like" evidence="12">
    <location>
        <begin position="923"/>
        <end position="1030"/>
    </location>
</feature>
<dbReference type="InterPro" id="IPR053879">
    <property type="entry name" value="HYDIN_VesB_CFA65-like_Ig"/>
</dbReference>
<evidence type="ECO:0000259" key="13">
    <source>
        <dbReference type="Pfam" id="PF25249"/>
    </source>
</evidence>
<dbReference type="Pfam" id="PF24816">
    <property type="entry name" value="Ig_CFAP65__9th"/>
    <property type="match status" value="2"/>
</dbReference>
<dbReference type="Pfam" id="PF25248">
    <property type="entry name" value="Ig_CFAP65_8th"/>
    <property type="match status" value="1"/>
</dbReference>
<evidence type="ECO:0000256" key="4">
    <source>
        <dbReference type="ARBA" id="ARBA00022846"/>
    </source>
</evidence>
<sequence>MPTGEIAPQQAVQVSAAEGIKGSTASPTNMSPINPSVEVVADKTNFFGIEVLDKLVWKGWDQGKEITKNLVLKNLGVKTLKLKYRVPETRFFSTIYPKPIFLSAGASFTLPVTFRPLENIPYDDKIVFNLKGGETFEIPLKAVLPMTDISIPIDLDFNMCAVKDSYSISFEVYNTGDLDTFVQWTVKEPFVINPSNALVKYKGSTKFTATFRPEAAFVYEVTAVCEFGQEREKSRPTTFYGIGKFPHLLVSQPGKKAATANSDKLNCVETEISFGTVAVANTTSQWVELHNLSPVRTPFRVERIVGMSRMDTAFHCTQTQGVVPPMSFLRIPITYTPQTVGSISIDYFSVISVGDISRSIVKCVGTSIGPQVELSTYSVNFMQIDEGCSGTKTLEIINNSSIEAVYEFELDCEESVFKFPATSGILKPNSTQTLVLKFYPQHPINYYRRITCLVHNQPPLYLDLLGTCHSETVKPAVLQAEHITRYLTHVERGLSMIAPEQLNELLKNGRLDIDKNGCLDANNPEDKAALIPNPSLRDIPAIDEYFNDGYHSDIVNIVPHVSLDINVVDFGNCHRISMLEERTVNITNHTRGKVTVQWNGDASHVFSVSPSTLDIPPLKACSFRVTFKPGASNKLYGNELECHVSYKSLRDYRLVENRTHCPPWCLTLKCLGHTFLPGNETFLPRQAVLPQVIVFPAINTGESAYRTLVMGNMGDTPITYDLTSSLAAPAVQTNCGRSRCGTAVTNDQPADQKVFAVKPSKGILKSGYQIFTVQMTPKTVNTFTHDLLLRLNDNEKYDQTVHLCGSAESADVLLDGEGAMYFKPTCIGTSSTRTYGFKNVSRIPLRFQWKLQAEDKKFLCVEPDNGVILPNQSLVQSWTFTPRDQHKYVLKPALVAWGQGLSATSSGGKKRQFSLRIVGEGSIGNMQTDQAYLEFGDVIVGSSASRRVNIYNNSNCSLHFRLIIEGLEDGMDSEQRTDGRPGLEFDSMEGELPARSRRSLVATVRPVRRIAYSYAISYQLITPHCTNPPAFAKEPQHLLHLIAIGVYPVMTVTDIRSQGSAVGISKKALWGLFSVDNLNAYLDSDPSSEELMYNIATRHSIRKRPSLHTQAILDFNFSAAPVGSAPCTIHIMFENQGTVSTDCFSFNQHHAPSTSCLRTKGLCPLIAPCTIHIMFENQGTVSTDWAFMSPRDIQMEMGYWAESGDCNHDELHDMKVMDNKLFQVTPKKGTLKPFDSETVTFSYNHKMAGTDRLPVLLKIAGGREIMLNFVGVTVEPNKPYIHFPSSKHVFSPVPVGEKISPTQVYDLYNGGAVTVNYECDLTPLDIIKQENFDQPIFECLNPKGEILPGRSVSIEWRFFPLEAKTYMVDIPIKVHNGDTAIVTFSGIGYDQRIMGDTMPFSDQLEVTGVPAVQTAEIHGQLGYLSVERISFGNMPLFCQSRRMVFVTNKSKDRSIFFEWHVTSQSDTQYLNIYPVSGEIGPNSDKMCRVTFVASGMPSFYDLDLVCEISDLHEYNNYRRQLHAWERERERQLNEFTITEHDLDADMRIPQLVDITDGRPASRLSKLEALAEGRPVSADGELTKYKTLPPIRHLSEDEKRELDKKKKRKMSQLWQKPEPQKPFLLHLGVTARTHDTREFQTNFPEEYYHFYIDRMFSEKNMAERVKAQQFVAPSCIHCTLAESNIVASVLGNCLRGLLDDTYFIQAVKKVVQEPIPYFRQFSDKHHSQSSRNTPPLSSTPRKNSTQPVQDYEVKKTQSSDHDSEENLESVGRDLSYEMLRDDSVVGGKPSMVSDTASLPGTPQSNPEYIVSLDEDKDRFIAEAAQLQEKQTIKKLPEFGNCVEAVLENTVLNLMYEALSSEYSVVSKPRFIAMPRKRPSLSSGLIVPAKTSGGLDRP</sequence>
<organism evidence="14 15">
    <name type="scientific">Elysia crispata</name>
    <name type="common">lettuce slug</name>
    <dbReference type="NCBI Taxonomy" id="231223"/>
    <lineage>
        <taxon>Eukaryota</taxon>
        <taxon>Metazoa</taxon>
        <taxon>Spiralia</taxon>
        <taxon>Lophotrochozoa</taxon>
        <taxon>Mollusca</taxon>
        <taxon>Gastropoda</taxon>
        <taxon>Heterobranchia</taxon>
        <taxon>Euthyneura</taxon>
        <taxon>Panpulmonata</taxon>
        <taxon>Sacoglossa</taxon>
        <taxon>Placobranchoidea</taxon>
        <taxon>Plakobranchidae</taxon>
        <taxon>Elysia</taxon>
    </lineage>
</organism>
<keyword evidence="5" id="KW-0969">Cilium</keyword>
<feature type="region of interest" description="Disordered" evidence="7">
    <location>
        <begin position="1784"/>
        <end position="1804"/>
    </location>
</feature>
<comment type="subcellular location">
    <subcellularLocation>
        <location evidence="1">Cell projection</location>
        <location evidence="1">Cilium</location>
        <location evidence="1">Flagellum</location>
    </subcellularLocation>
    <subcellularLocation>
        <location evidence="2">Cytoplasm</location>
    </subcellularLocation>
</comment>
<accession>A0AAE0Z4M1</accession>
<dbReference type="Proteomes" id="UP001283361">
    <property type="component" value="Unassembled WGS sequence"/>
</dbReference>
<dbReference type="Pfam" id="PF24291">
    <property type="entry name" value="Ig_CFAP65"/>
    <property type="match status" value="1"/>
</dbReference>
<evidence type="ECO:0000259" key="12">
    <source>
        <dbReference type="Pfam" id="PF25248"/>
    </source>
</evidence>
<evidence type="ECO:0000313" key="14">
    <source>
        <dbReference type="EMBL" id="KAK3761742.1"/>
    </source>
</evidence>
<keyword evidence="4" id="KW-0282">Flagellum</keyword>
<evidence type="ECO:0000259" key="8">
    <source>
        <dbReference type="Pfam" id="PF22544"/>
    </source>
</evidence>
<dbReference type="InterPro" id="IPR056344">
    <property type="entry name" value="Ig_CFAP65-like_9th"/>
</dbReference>
<feature type="domain" description="HYDIN/VesB/CFA65-like Ig-like" evidence="8">
    <location>
        <begin position="154"/>
        <end position="229"/>
    </location>
</feature>
<keyword evidence="3" id="KW-0963">Cytoplasm</keyword>
<evidence type="ECO:0000259" key="9">
    <source>
        <dbReference type="Pfam" id="PF24291"/>
    </source>
</evidence>
<feature type="compositionally biased region" description="Polar residues" evidence="7">
    <location>
        <begin position="1728"/>
        <end position="1747"/>
    </location>
</feature>
<dbReference type="Pfam" id="PF22544">
    <property type="entry name" value="HYDIN_VesB_CFA65-like_Ig"/>
    <property type="match status" value="1"/>
</dbReference>
<evidence type="ECO:0000256" key="3">
    <source>
        <dbReference type="ARBA" id="ARBA00022490"/>
    </source>
</evidence>
<comment type="caution">
    <text evidence="14">The sequence shown here is derived from an EMBL/GenBank/DDBJ whole genome shotgun (WGS) entry which is preliminary data.</text>
</comment>
<dbReference type="EMBL" id="JAWDGP010004850">
    <property type="protein sequence ID" value="KAK3761741.1"/>
    <property type="molecule type" value="Genomic_DNA"/>
</dbReference>
<feature type="domain" description="CFAP65-like ninth Ig-like" evidence="11">
    <location>
        <begin position="1048"/>
        <end position="1142"/>
    </location>
</feature>
<keyword evidence="6" id="KW-0966">Cell projection</keyword>
<evidence type="ECO:0000259" key="10">
    <source>
        <dbReference type="Pfam" id="PF24507"/>
    </source>
</evidence>
<evidence type="ECO:0000256" key="5">
    <source>
        <dbReference type="ARBA" id="ARBA00023069"/>
    </source>
</evidence>
<dbReference type="EMBL" id="JAWDGP010004850">
    <property type="protein sequence ID" value="KAK3761742.1"/>
    <property type="molecule type" value="Genomic_DNA"/>
</dbReference>
<feature type="domain" description="CFAP65-like ninth Ig-like" evidence="11">
    <location>
        <begin position="1168"/>
        <end position="1271"/>
    </location>
</feature>
<dbReference type="InterPro" id="IPR013783">
    <property type="entry name" value="Ig-like_fold"/>
</dbReference>
<dbReference type="InterPro" id="IPR057467">
    <property type="entry name" value="Ig_CFAP65_8th"/>
</dbReference>
<dbReference type="Gene3D" id="2.60.40.10">
    <property type="entry name" value="Immunoglobulins"/>
    <property type="match status" value="11"/>
</dbReference>
<evidence type="ECO:0000256" key="2">
    <source>
        <dbReference type="ARBA" id="ARBA00004496"/>
    </source>
</evidence>
<dbReference type="InterPro" id="IPR056305">
    <property type="entry name" value="Ig_CFAP65_10th"/>
</dbReference>
<dbReference type="InterPro" id="IPR052614">
    <property type="entry name" value="CFAP65"/>
</dbReference>
<dbReference type="GO" id="GO:0031514">
    <property type="term" value="C:motile cilium"/>
    <property type="evidence" value="ECO:0007669"/>
    <property type="project" value="UniProtKB-SubCell"/>
</dbReference>
<dbReference type="GO" id="GO:0005737">
    <property type="term" value="C:cytoplasm"/>
    <property type="evidence" value="ECO:0007669"/>
    <property type="project" value="UniProtKB-SubCell"/>
</dbReference>
<evidence type="ECO:0000256" key="7">
    <source>
        <dbReference type="SAM" id="MobiDB-lite"/>
    </source>
</evidence>
<dbReference type="EMBL" id="JAWDGP010004850">
    <property type="protein sequence ID" value="KAK3761743.1"/>
    <property type="molecule type" value="Genomic_DNA"/>
</dbReference>
<dbReference type="PANTHER" id="PTHR46127:SF1">
    <property type="entry name" value="CILIA- AND FLAGELLA-ASSOCIATED PROTEIN 65"/>
    <property type="match status" value="1"/>
</dbReference>
<feature type="compositionally biased region" description="Polar residues" evidence="7">
    <location>
        <begin position="1791"/>
        <end position="1804"/>
    </location>
</feature>
<dbReference type="PANTHER" id="PTHR46127">
    <property type="entry name" value="CILIA- AND FLAGELLA-ASSOCIATED PROTEIN 65"/>
    <property type="match status" value="1"/>
</dbReference>